<dbReference type="AlphaFoldDB" id="A0A5E4NJV2"/>
<evidence type="ECO:0000313" key="2">
    <source>
        <dbReference type="Proteomes" id="UP000325440"/>
    </source>
</evidence>
<protein>
    <submittedName>
        <fullName evidence="1">Uncharacterized protein</fullName>
    </submittedName>
</protein>
<reference evidence="1 2" key="1">
    <citation type="submission" date="2019-08" db="EMBL/GenBank/DDBJ databases">
        <authorList>
            <person name="Alioto T."/>
            <person name="Alioto T."/>
            <person name="Gomez Garrido J."/>
        </authorList>
    </citation>
    <scope>NUCLEOTIDE SEQUENCE [LARGE SCALE GENOMIC DNA]</scope>
</reference>
<gene>
    <name evidence="1" type="ORF">CINCED_3A003671</name>
</gene>
<proteinExistence type="predicted"/>
<name>A0A5E4NJV2_9HEMI</name>
<sequence>MSRVPGLPTNVDGHLRVFDKPETSVVRIFYCLRDTRALERTTCFRELKKEVQDLKKSLTEVGSLTEVKNGLELAFYSDDIRVSENAPWFESCLKIVQDALTMLNNPQFYSISFSLDRVFSFKENIINSISSEPIDIIGFTHNVTIFISLAVSSKVSDTQKLLKKRTEVGKIAIQILKAWNAEKNANEYIKRLVNTVNHIESIVALEENGSLNVNGEFINERIDGFMNESSTE</sequence>
<organism evidence="1 2">
    <name type="scientific">Cinara cedri</name>
    <dbReference type="NCBI Taxonomy" id="506608"/>
    <lineage>
        <taxon>Eukaryota</taxon>
        <taxon>Metazoa</taxon>
        <taxon>Ecdysozoa</taxon>
        <taxon>Arthropoda</taxon>
        <taxon>Hexapoda</taxon>
        <taxon>Insecta</taxon>
        <taxon>Pterygota</taxon>
        <taxon>Neoptera</taxon>
        <taxon>Paraneoptera</taxon>
        <taxon>Hemiptera</taxon>
        <taxon>Sternorrhyncha</taxon>
        <taxon>Aphidomorpha</taxon>
        <taxon>Aphidoidea</taxon>
        <taxon>Aphididae</taxon>
        <taxon>Lachninae</taxon>
        <taxon>Cinara</taxon>
    </lineage>
</organism>
<keyword evidence="2" id="KW-1185">Reference proteome</keyword>
<dbReference type="Proteomes" id="UP000325440">
    <property type="component" value="Unassembled WGS sequence"/>
</dbReference>
<dbReference type="EMBL" id="CABPRJ010001926">
    <property type="protein sequence ID" value="VVC41787.1"/>
    <property type="molecule type" value="Genomic_DNA"/>
</dbReference>
<accession>A0A5E4NJV2</accession>
<evidence type="ECO:0000313" key="1">
    <source>
        <dbReference type="EMBL" id="VVC41787.1"/>
    </source>
</evidence>